<dbReference type="SUPFAM" id="SSF56954">
    <property type="entry name" value="Outer membrane efflux proteins (OEP)"/>
    <property type="match status" value="1"/>
</dbReference>
<keyword evidence="8" id="KW-0732">Signal</keyword>
<evidence type="ECO:0000256" key="7">
    <source>
        <dbReference type="ARBA" id="ARBA00023237"/>
    </source>
</evidence>
<evidence type="ECO:0000256" key="3">
    <source>
        <dbReference type="ARBA" id="ARBA00022448"/>
    </source>
</evidence>
<evidence type="ECO:0000313" key="9">
    <source>
        <dbReference type="EMBL" id="SDG33734.1"/>
    </source>
</evidence>
<evidence type="ECO:0000256" key="6">
    <source>
        <dbReference type="ARBA" id="ARBA00023136"/>
    </source>
</evidence>
<protein>
    <submittedName>
        <fullName evidence="9">Outer membrane protein</fullName>
    </submittedName>
</protein>
<keyword evidence="7" id="KW-0998">Cell outer membrane</keyword>
<evidence type="ECO:0000256" key="4">
    <source>
        <dbReference type="ARBA" id="ARBA00022452"/>
    </source>
</evidence>
<dbReference type="GO" id="GO:0009279">
    <property type="term" value="C:cell outer membrane"/>
    <property type="evidence" value="ECO:0007669"/>
    <property type="project" value="UniProtKB-SubCell"/>
</dbReference>
<dbReference type="RefSeq" id="WP_091163865.1">
    <property type="nucleotide sequence ID" value="NZ_CP071878.2"/>
</dbReference>
<keyword evidence="3" id="KW-0813">Transport</keyword>
<gene>
    <name evidence="9" type="ORF">SAMN05192573_103134</name>
</gene>
<evidence type="ECO:0000313" key="10">
    <source>
        <dbReference type="Proteomes" id="UP000199705"/>
    </source>
</evidence>
<dbReference type="AlphaFoldDB" id="A0A1G7TFD3"/>
<feature type="signal peptide" evidence="8">
    <location>
        <begin position="1"/>
        <end position="19"/>
    </location>
</feature>
<keyword evidence="6" id="KW-0472">Membrane</keyword>
<keyword evidence="5" id="KW-0812">Transmembrane</keyword>
<keyword evidence="10" id="KW-1185">Reference proteome</keyword>
<sequence length="441" mass="49361">MRYYKLLFLGLVVFGNLKAYSQAPVDSVLTLQQCIDLAIKNNLDVKKSELQMQTQEIAYNQARENLLPSINGNVSHNISNGRSQDPTNYNYVTQQITYAQYNLNSNLTLFNGMSLINNIKRYSLAYQAGKMDFQQAKDLVTLNVITAYLQVLDNEDLLKATDIQVEQAQKQVDRLTILNKDGATPPATLYDLKGTLATSKIGAVNTKAAMGISKINLLQIMNVPLDKSVKLVRLSADQLPGNYDKNADEIYTKALNDLALVKAYDLRLKSAEKGVKSAKGALWPTITAFGSLASNYSSTGNTGYYSQIKNNYSSGFGVGLSIPILNYFQNRNKVALARIDLQTAKYNNDFTRIQLKQNIDQAYINMTSALERYHLLRDQVDAYGESYRIAEVKFNSGAITSVDFVIAKSNFDQANTNLINARYDYFIRTKILDYYQGNLAL</sequence>
<evidence type="ECO:0000256" key="8">
    <source>
        <dbReference type="SAM" id="SignalP"/>
    </source>
</evidence>
<dbReference type="PANTHER" id="PTHR30026:SF20">
    <property type="entry name" value="OUTER MEMBRANE PROTEIN TOLC"/>
    <property type="match status" value="1"/>
</dbReference>
<dbReference type="STRING" id="551996.SAMN05192573_103134"/>
<dbReference type="Proteomes" id="UP000199705">
    <property type="component" value="Unassembled WGS sequence"/>
</dbReference>
<dbReference type="Pfam" id="PF02321">
    <property type="entry name" value="OEP"/>
    <property type="match status" value="2"/>
</dbReference>
<keyword evidence="4" id="KW-1134">Transmembrane beta strand</keyword>
<dbReference type="PANTHER" id="PTHR30026">
    <property type="entry name" value="OUTER MEMBRANE PROTEIN TOLC"/>
    <property type="match status" value="1"/>
</dbReference>
<evidence type="ECO:0000256" key="2">
    <source>
        <dbReference type="ARBA" id="ARBA00007613"/>
    </source>
</evidence>
<comment type="similarity">
    <text evidence="2">Belongs to the outer membrane factor (OMF) (TC 1.B.17) family.</text>
</comment>
<comment type="subcellular location">
    <subcellularLocation>
        <location evidence="1">Cell outer membrane</location>
    </subcellularLocation>
</comment>
<organism evidence="9 10">
    <name type="scientific">Mucilaginibacter gossypii</name>
    <dbReference type="NCBI Taxonomy" id="551996"/>
    <lineage>
        <taxon>Bacteria</taxon>
        <taxon>Pseudomonadati</taxon>
        <taxon>Bacteroidota</taxon>
        <taxon>Sphingobacteriia</taxon>
        <taxon>Sphingobacteriales</taxon>
        <taxon>Sphingobacteriaceae</taxon>
        <taxon>Mucilaginibacter</taxon>
    </lineage>
</organism>
<accession>A0A1G7TFD3</accession>
<dbReference type="InterPro" id="IPR051906">
    <property type="entry name" value="TolC-like"/>
</dbReference>
<dbReference type="EMBL" id="FNCG01000003">
    <property type="protein sequence ID" value="SDG33734.1"/>
    <property type="molecule type" value="Genomic_DNA"/>
</dbReference>
<proteinExistence type="inferred from homology"/>
<dbReference type="GO" id="GO:1990281">
    <property type="term" value="C:efflux pump complex"/>
    <property type="evidence" value="ECO:0007669"/>
    <property type="project" value="TreeGrafter"/>
</dbReference>
<dbReference type="Gene3D" id="1.20.1600.10">
    <property type="entry name" value="Outer membrane efflux proteins (OEP)"/>
    <property type="match status" value="1"/>
</dbReference>
<dbReference type="GO" id="GO:0015562">
    <property type="term" value="F:efflux transmembrane transporter activity"/>
    <property type="evidence" value="ECO:0007669"/>
    <property type="project" value="InterPro"/>
</dbReference>
<name>A0A1G7TFD3_9SPHI</name>
<feature type="chain" id="PRO_5011718407" evidence="8">
    <location>
        <begin position="20"/>
        <end position="441"/>
    </location>
</feature>
<reference evidence="10" key="1">
    <citation type="submission" date="2016-10" db="EMBL/GenBank/DDBJ databases">
        <authorList>
            <person name="Varghese N."/>
            <person name="Submissions S."/>
        </authorList>
    </citation>
    <scope>NUCLEOTIDE SEQUENCE [LARGE SCALE GENOMIC DNA]</scope>
    <source>
        <strain evidence="10">Gh-67</strain>
    </source>
</reference>
<dbReference type="GO" id="GO:0015288">
    <property type="term" value="F:porin activity"/>
    <property type="evidence" value="ECO:0007669"/>
    <property type="project" value="TreeGrafter"/>
</dbReference>
<dbReference type="InterPro" id="IPR003423">
    <property type="entry name" value="OMP_efflux"/>
</dbReference>
<evidence type="ECO:0000256" key="1">
    <source>
        <dbReference type="ARBA" id="ARBA00004442"/>
    </source>
</evidence>
<evidence type="ECO:0000256" key="5">
    <source>
        <dbReference type="ARBA" id="ARBA00022692"/>
    </source>
</evidence>